<feature type="compositionally biased region" description="Acidic residues" evidence="1">
    <location>
        <begin position="328"/>
        <end position="340"/>
    </location>
</feature>
<feature type="compositionally biased region" description="Acidic residues" evidence="1">
    <location>
        <begin position="161"/>
        <end position="174"/>
    </location>
</feature>
<dbReference type="PANTHER" id="PTHR15715">
    <property type="entry name" value="CENTROSOMAL PROTEIN OF 170 KDA"/>
    <property type="match status" value="1"/>
</dbReference>
<feature type="region of interest" description="Disordered" evidence="1">
    <location>
        <begin position="148"/>
        <end position="176"/>
    </location>
</feature>
<feature type="transmembrane region" description="Helical" evidence="2">
    <location>
        <begin position="711"/>
        <end position="733"/>
    </location>
</feature>
<evidence type="ECO:0000313" key="4">
    <source>
        <dbReference type="EMBL" id="KAK1731148.1"/>
    </source>
</evidence>
<dbReference type="GeneID" id="85397252"/>
<feature type="compositionally biased region" description="Acidic residues" evidence="1">
    <location>
        <begin position="248"/>
        <end position="264"/>
    </location>
</feature>
<sequence length="736" mass="80412">MATGVKPQAEDVLLTVSVQYPSPEFQYPERRITLEQKTPSVVNIGRTSKRFSNLEAKANNCFFDSPVMSREHAKITVDWYHKKLFIKDIGSLHGTYHNSLKLPPHTAKELTTGDVLKFGIDIQRSNDLFPPCTIQVDWEFDHLAKEKASGLGGRPTFSVPDDSDSESSDEDMSTTDDIRATVEKIRKTQMPRSTTGLGGSFPSFIPQGPIDLTIDSPAHEPIVIDEDIQNDTDKLSERAPNATQDQEVTIELDAPYDEEEDEDMPSSHRMNSKLPLILASESESEDSYDDDESESYPDDEPTSQEMPDSYDDDICLSESEISDRSDDSEAESEGESEDENLTGAPSYDELENVQMIDGDYGSQPNKDMTAAWEAQNPSFTFTQSQQMLSIPHTNYFPQPDASRQFFPAPMPSLPSIIPYEGLQEQGRQNDLRLPSILNPSDDNVKNPFLASMNPEQMHTSAPTDYLLQSEGVAPLRASWDRVPNTSKGVTATESLAFSQDDGPSAEALGQATGKPEFFAAREVNKQILRRNEQDNDTTPVQPRSQVPKPPATPMEPSTSKLGHHITSDAAPAPAPVNETPKSAKVAESAWSSSGEKFLNSPQDFPLTYATETPELDMTSAYQFQQSKLGSLAQTEDTSLNGPTGQKTTPKRKASEISTLTPHEEAIEAAVKSVATGAQTTAEQPMIVSVVTKPTPEAPPPAKRLRSFLSKAGYFVGGSVLTAAGVVTALAATAPAL</sequence>
<feature type="region of interest" description="Disordered" evidence="1">
    <location>
        <begin position="631"/>
        <end position="655"/>
    </location>
</feature>
<evidence type="ECO:0000313" key="5">
    <source>
        <dbReference type="Proteomes" id="UP001244207"/>
    </source>
</evidence>
<feature type="compositionally biased region" description="Polar residues" evidence="1">
    <location>
        <begin position="631"/>
        <end position="647"/>
    </location>
</feature>
<keyword evidence="2" id="KW-1133">Transmembrane helix</keyword>
<feature type="region of interest" description="Disordered" evidence="1">
    <location>
        <begin position="237"/>
        <end position="366"/>
    </location>
</feature>
<keyword evidence="5" id="KW-1185">Reference proteome</keyword>
<dbReference type="SUPFAM" id="SSF49879">
    <property type="entry name" value="SMAD/FHA domain"/>
    <property type="match status" value="1"/>
</dbReference>
<accession>A0AAD8XPP7</accession>
<keyword evidence="2" id="KW-0472">Membrane</keyword>
<dbReference type="Gene3D" id="2.60.200.20">
    <property type="match status" value="1"/>
</dbReference>
<evidence type="ECO:0000256" key="2">
    <source>
        <dbReference type="SAM" id="Phobius"/>
    </source>
</evidence>
<dbReference type="GO" id="GO:0005737">
    <property type="term" value="C:cytoplasm"/>
    <property type="evidence" value="ECO:0007669"/>
    <property type="project" value="TreeGrafter"/>
</dbReference>
<proteinExistence type="predicted"/>
<name>A0AAD8XPP7_GLOAC</name>
<feature type="region of interest" description="Disordered" evidence="1">
    <location>
        <begin position="490"/>
        <end position="515"/>
    </location>
</feature>
<comment type="caution">
    <text evidence="4">The sequence shown here is derived from an EMBL/GenBank/DDBJ whole genome shotgun (WGS) entry which is preliminary data.</text>
</comment>
<dbReference type="Proteomes" id="UP001244207">
    <property type="component" value="Unassembled WGS sequence"/>
</dbReference>
<dbReference type="SMART" id="SM00240">
    <property type="entry name" value="FHA"/>
    <property type="match status" value="1"/>
</dbReference>
<dbReference type="EMBL" id="JAHMHS010000004">
    <property type="protein sequence ID" value="KAK1731148.1"/>
    <property type="molecule type" value="Genomic_DNA"/>
</dbReference>
<organism evidence="4 5">
    <name type="scientific">Glomerella acutata</name>
    <name type="common">Colletotrichum acutatum</name>
    <dbReference type="NCBI Taxonomy" id="27357"/>
    <lineage>
        <taxon>Eukaryota</taxon>
        <taxon>Fungi</taxon>
        <taxon>Dikarya</taxon>
        <taxon>Ascomycota</taxon>
        <taxon>Pezizomycotina</taxon>
        <taxon>Sordariomycetes</taxon>
        <taxon>Hypocreomycetidae</taxon>
        <taxon>Glomerellales</taxon>
        <taxon>Glomerellaceae</taxon>
        <taxon>Colletotrichum</taxon>
        <taxon>Colletotrichum acutatum species complex</taxon>
    </lineage>
</organism>
<dbReference type="Pfam" id="PF00498">
    <property type="entry name" value="FHA"/>
    <property type="match status" value="1"/>
</dbReference>
<dbReference type="InterPro" id="IPR051176">
    <property type="entry name" value="Cent_Immune-Sig_Mod"/>
</dbReference>
<dbReference type="InterPro" id="IPR008984">
    <property type="entry name" value="SMAD_FHA_dom_sf"/>
</dbReference>
<gene>
    <name evidence="4" type="ORF">BDZ83DRAFT_746994</name>
</gene>
<dbReference type="PROSITE" id="PS50006">
    <property type="entry name" value="FHA_DOMAIN"/>
    <property type="match status" value="1"/>
</dbReference>
<feature type="region of interest" description="Disordered" evidence="1">
    <location>
        <begin position="529"/>
        <end position="588"/>
    </location>
</feature>
<dbReference type="PANTHER" id="PTHR15715:SF37">
    <property type="entry name" value="LD47843P"/>
    <property type="match status" value="1"/>
</dbReference>
<dbReference type="AlphaFoldDB" id="A0AAD8XPP7"/>
<keyword evidence="2" id="KW-0812">Transmembrane</keyword>
<feature type="compositionally biased region" description="Acidic residues" evidence="1">
    <location>
        <begin position="282"/>
        <end position="315"/>
    </location>
</feature>
<protein>
    <recommendedName>
        <fullName evidence="3">FHA domain-containing protein</fullName>
    </recommendedName>
</protein>
<evidence type="ECO:0000256" key="1">
    <source>
        <dbReference type="SAM" id="MobiDB-lite"/>
    </source>
</evidence>
<evidence type="ECO:0000259" key="3">
    <source>
        <dbReference type="PROSITE" id="PS50006"/>
    </source>
</evidence>
<feature type="domain" description="FHA" evidence="3">
    <location>
        <begin position="42"/>
        <end position="102"/>
    </location>
</feature>
<dbReference type="RefSeq" id="XP_060371203.1">
    <property type="nucleotide sequence ID" value="XM_060513354.1"/>
</dbReference>
<dbReference type="InterPro" id="IPR000253">
    <property type="entry name" value="FHA_dom"/>
</dbReference>
<reference evidence="4" key="1">
    <citation type="submission" date="2021-12" db="EMBL/GenBank/DDBJ databases">
        <title>Comparative genomics, transcriptomics and evolutionary studies reveal genomic signatures of adaptation to plant cell wall in hemibiotrophic fungi.</title>
        <authorList>
            <consortium name="DOE Joint Genome Institute"/>
            <person name="Baroncelli R."/>
            <person name="Diaz J.F."/>
            <person name="Benocci T."/>
            <person name="Peng M."/>
            <person name="Battaglia E."/>
            <person name="Haridas S."/>
            <person name="Andreopoulos W."/>
            <person name="Labutti K."/>
            <person name="Pangilinan J."/>
            <person name="Floch G.L."/>
            <person name="Makela M.R."/>
            <person name="Henrissat B."/>
            <person name="Grigoriev I.V."/>
            <person name="Crouch J.A."/>
            <person name="De Vries R.P."/>
            <person name="Sukno S.A."/>
            <person name="Thon M.R."/>
        </authorList>
    </citation>
    <scope>NUCLEOTIDE SEQUENCE</scope>
    <source>
        <strain evidence="4">CBS 112980</strain>
    </source>
</reference>